<comment type="caution">
    <text evidence="1">The sequence shown here is derived from an EMBL/GenBank/DDBJ whole genome shotgun (WGS) entry which is preliminary data.</text>
</comment>
<dbReference type="InterPro" id="IPR029058">
    <property type="entry name" value="AB_hydrolase_fold"/>
</dbReference>
<dbReference type="PANTHER" id="PTHR48098">
    <property type="entry name" value="ENTEROCHELIN ESTERASE-RELATED"/>
    <property type="match status" value="1"/>
</dbReference>
<evidence type="ECO:0000313" key="1">
    <source>
        <dbReference type="EMBL" id="KAB2931182.1"/>
    </source>
</evidence>
<dbReference type="GO" id="GO:0016747">
    <property type="term" value="F:acyltransferase activity, transferring groups other than amino-acyl groups"/>
    <property type="evidence" value="ECO:0007669"/>
    <property type="project" value="TreeGrafter"/>
</dbReference>
<evidence type="ECO:0000313" key="2">
    <source>
        <dbReference type="Proteomes" id="UP000460298"/>
    </source>
</evidence>
<dbReference type="PANTHER" id="PTHR48098:SF1">
    <property type="entry name" value="DIACYLGLYCEROL ACYLTRANSFERASE_MYCOLYLTRANSFERASE AG85A"/>
    <property type="match status" value="1"/>
</dbReference>
<organism evidence="1 2">
    <name type="scientific">Leptonema illini</name>
    <dbReference type="NCBI Taxonomy" id="183"/>
    <lineage>
        <taxon>Bacteria</taxon>
        <taxon>Pseudomonadati</taxon>
        <taxon>Spirochaetota</taxon>
        <taxon>Spirochaetia</taxon>
        <taxon>Leptospirales</taxon>
        <taxon>Leptospiraceae</taxon>
        <taxon>Leptonema</taxon>
    </lineage>
</organism>
<dbReference type="AlphaFoldDB" id="A0A833LWM3"/>
<protein>
    <submittedName>
        <fullName evidence="1">Prolyl oligopeptidase family serine peptidase</fullName>
    </submittedName>
</protein>
<dbReference type="Proteomes" id="UP000460298">
    <property type="component" value="Unassembled WGS sequence"/>
</dbReference>
<dbReference type="InterPro" id="IPR050583">
    <property type="entry name" value="Mycobacterial_A85_antigen"/>
</dbReference>
<dbReference type="InterPro" id="IPR000801">
    <property type="entry name" value="Esterase-like"/>
</dbReference>
<dbReference type="SUPFAM" id="SSF53474">
    <property type="entry name" value="alpha/beta-Hydrolases"/>
    <property type="match status" value="1"/>
</dbReference>
<dbReference type="Gene3D" id="3.40.50.1820">
    <property type="entry name" value="alpha/beta hydrolase"/>
    <property type="match status" value="1"/>
</dbReference>
<name>A0A833LWM3_9LEPT</name>
<sequence length="329" mass="37287">MSERLIALSLFFANYRPASFSVRKLFVAGLMLALFTTCRTSEEAQAAPDACYRLTPGWQKDLKIDGVAVDLFVPQATEQSCQRMLLVLPGWKFPRQDWIRKSPLEAIAQKEQMILVLPEMHTTIYETSYYPETVMKWNAVPGGAFLRDRLIPEMQRRFGLFKKGHGNYLLGLSTGGRGVVMLHLQNPGLFTAGAALSGDFDQTLQPNDNLMRNVYGPYERFRDRWQGEDNPVSVIDRSPERWTMPLYLSHGQADRVVPIAHSEWLHKMIIKKKGKDFPVAYKAVPGAAHDYRFWGGELPAVFAFFNNPTAKNNPTSTREPFADNQPASN</sequence>
<proteinExistence type="predicted"/>
<dbReference type="EMBL" id="WBUI01000015">
    <property type="protein sequence ID" value="KAB2931182.1"/>
    <property type="molecule type" value="Genomic_DNA"/>
</dbReference>
<reference evidence="1 2" key="1">
    <citation type="submission" date="2019-10" db="EMBL/GenBank/DDBJ databases">
        <title>Extracellular Electron Transfer in a Candidatus Methanoperedens spp. Enrichment Culture.</title>
        <authorList>
            <person name="Berger S."/>
            <person name="Rangel Shaw D."/>
            <person name="Berben T."/>
            <person name="In 'T Zandt M."/>
            <person name="Frank J."/>
            <person name="Reimann J."/>
            <person name="Jetten M.S.M."/>
            <person name="Welte C.U."/>
        </authorList>
    </citation>
    <scope>NUCLEOTIDE SEQUENCE [LARGE SCALE GENOMIC DNA]</scope>
    <source>
        <strain evidence="1">SB12</strain>
    </source>
</reference>
<gene>
    <name evidence="1" type="ORF">F9K24_14620</name>
</gene>
<accession>A0A833LWM3</accession>
<dbReference type="Pfam" id="PF00756">
    <property type="entry name" value="Esterase"/>
    <property type="match status" value="1"/>
</dbReference>